<evidence type="ECO:0000256" key="1">
    <source>
        <dbReference type="SAM" id="MobiDB-lite"/>
    </source>
</evidence>
<organism evidence="2 3">
    <name type="scientific">Actinopolymorpha pittospori</name>
    <dbReference type="NCBI Taxonomy" id="648752"/>
    <lineage>
        <taxon>Bacteria</taxon>
        <taxon>Bacillati</taxon>
        <taxon>Actinomycetota</taxon>
        <taxon>Actinomycetes</taxon>
        <taxon>Propionibacteriales</taxon>
        <taxon>Actinopolymorphaceae</taxon>
        <taxon>Actinopolymorpha</taxon>
    </lineage>
</organism>
<keyword evidence="3" id="KW-1185">Reference proteome</keyword>
<comment type="caution">
    <text evidence="2">The sequence shown here is derived from an EMBL/GenBank/DDBJ whole genome shotgun (WGS) entry which is preliminary data.</text>
</comment>
<proteinExistence type="predicted"/>
<accession>A0A927RM46</accession>
<feature type="region of interest" description="Disordered" evidence="1">
    <location>
        <begin position="1"/>
        <end position="24"/>
    </location>
</feature>
<reference evidence="2" key="1">
    <citation type="submission" date="2020-10" db="EMBL/GenBank/DDBJ databases">
        <title>Sequencing the genomes of 1000 actinobacteria strains.</title>
        <authorList>
            <person name="Klenk H.-P."/>
        </authorList>
    </citation>
    <scope>NUCLEOTIDE SEQUENCE</scope>
    <source>
        <strain evidence="2">DSM 45354</strain>
    </source>
</reference>
<gene>
    <name evidence="2" type="ORF">HEB94_005386</name>
</gene>
<dbReference type="EMBL" id="JADBEM010000001">
    <property type="protein sequence ID" value="MBE1608538.1"/>
    <property type="molecule type" value="Genomic_DNA"/>
</dbReference>
<protein>
    <submittedName>
        <fullName evidence="2">Uncharacterized protein</fullName>
    </submittedName>
</protein>
<feature type="compositionally biased region" description="Basic and acidic residues" evidence="1">
    <location>
        <begin position="1"/>
        <end position="10"/>
    </location>
</feature>
<evidence type="ECO:0000313" key="3">
    <source>
        <dbReference type="Proteomes" id="UP000638648"/>
    </source>
</evidence>
<dbReference type="Proteomes" id="UP000638648">
    <property type="component" value="Unassembled WGS sequence"/>
</dbReference>
<evidence type="ECO:0000313" key="2">
    <source>
        <dbReference type="EMBL" id="MBE1608538.1"/>
    </source>
</evidence>
<name>A0A927RM46_9ACTN</name>
<sequence length="107" mass="12322">MTGAEIRAEIGGEGDGEDDAPASSFTLDTDRQIYHENFNMDNLWRLLKEKPDEVELERRLLAEQWFVLRARRPGVRVRSLAQAYGLESLQDYLRRSTAWIDDLRGPG</sequence>
<dbReference type="AlphaFoldDB" id="A0A927RM46"/>
<dbReference type="RefSeq" id="WP_192752303.1">
    <property type="nucleotide sequence ID" value="NZ_BAABJL010000097.1"/>
</dbReference>